<dbReference type="InterPro" id="IPR003594">
    <property type="entry name" value="HATPase_dom"/>
</dbReference>
<reference evidence="14 15" key="1">
    <citation type="submission" date="2016-04" db="EMBL/GenBank/DDBJ databases">
        <title>Complete genome sequence and analysis of deep-sea sediment isolate, Amycolatopsis sp. WP1.</title>
        <authorList>
            <person name="Wang H."/>
            <person name="Chen S."/>
            <person name="Wu Q."/>
        </authorList>
    </citation>
    <scope>NUCLEOTIDE SEQUENCE [LARGE SCALE GENOMIC DNA]</scope>
    <source>
        <strain evidence="14 15">WP1</strain>
    </source>
</reference>
<dbReference type="InterPro" id="IPR004358">
    <property type="entry name" value="Sig_transdc_His_kin-like_C"/>
</dbReference>
<evidence type="ECO:0000256" key="6">
    <source>
        <dbReference type="ARBA" id="ARBA00022692"/>
    </source>
</evidence>
<protein>
    <recommendedName>
        <fullName evidence="3">histidine kinase</fullName>
        <ecNumber evidence="3">2.7.13.3</ecNumber>
    </recommendedName>
</protein>
<dbReference type="KEGG" id="aab:A4R43_01980"/>
<dbReference type="CDD" id="cd06225">
    <property type="entry name" value="HAMP"/>
    <property type="match status" value="1"/>
</dbReference>
<keyword evidence="9" id="KW-0902">Two-component regulatory system</keyword>
<gene>
    <name evidence="14" type="ORF">A4R43_01980</name>
</gene>
<evidence type="ECO:0000256" key="10">
    <source>
        <dbReference type="ARBA" id="ARBA00023136"/>
    </source>
</evidence>
<keyword evidence="7 14" id="KW-0418">Kinase</keyword>
<dbReference type="CDD" id="cd00075">
    <property type="entry name" value="HATPase"/>
    <property type="match status" value="1"/>
</dbReference>
<dbReference type="Pfam" id="PF02518">
    <property type="entry name" value="HATPase_c"/>
    <property type="match status" value="1"/>
</dbReference>
<keyword evidence="15" id="KW-1185">Reference proteome</keyword>
<dbReference type="PRINTS" id="PR00344">
    <property type="entry name" value="BCTRLSENSOR"/>
</dbReference>
<evidence type="ECO:0000259" key="13">
    <source>
        <dbReference type="PROSITE" id="PS50885"/>
    </source>
</evidence>
<dbReference type="SMART" id="SM00388">
    <property type="entry name" value="HisKA"/>
    <property type="match status" value="1"/>
</dbReference>
<feature type="transmembrane region" description="Helical" evidence="11">
    <location>
        <begin position="157"/>
        <end position="180"/>
    </location>
</feature>
<dbReference type="PANTHER" id="PTHR45436:SF5">
    <property type="entry name" value="SENSOR HISTIDINE KINASE TRCS"/>
    <property type="match status" value="1"/>
</dbReference>
<dbReference type="GO" id="GO:0000155">
    <property type="term" value="F:phosphorelay sensor kinase activity"/>
    <property type="evidence" value="ECO:0007669"/>
    <property type="project" value="InterPro"/>
</dbReference>
<keyword evidence="8 11" id="KW-1133">Transmembrane helix</keyword>
<dbReference type="PANTHER" id="PTHR45436">
    <property type="entry name" value="SENSOR HISTIDINE KINASE YKOH"/>
    <property type="match status" value="1"/>
</dbReference>
<dbReference type="RefSeq" id="WP_113690699.1">
    <property type="nucleotide sequence ID" value="NZ_CP015163.1"/>
</dbReference>
<evidence type="ECO:0000256" key="4">
    <source>
        <dbReference type="ARBA" id="ARBA00022553"/>
    </source>
</evidence>
<keyword evidence="5" id="KW-0808">Transferase</keyword>
<name>A0A344L070_9PSEU</name>
<organism evidence="14 15">
    <name type="scientific">Amycolatopsis albispora</name>
    <dbReference type="NCBI Taxonomy" id="1804986"/>
    <lineage>
        <taxon>Bacteria</taxon>
        <taxon>Bacillati</taxon>
        <taxon>Actinomycetota</taxon>
        <taxon>Actinomycetes</taxon>
        <taxon>Pseudonocardiales</taxon>
        <taxon>Pseudonocardiaceae</taxon>
        <taxon>Amycolatopsis</taxon>
    </lineage>
</organism>
<comment type="catalytic activity">
    <reaction evidence="1">
        <text>ATP + protein L-histidine = ADP + protein N-phospho-L-histidine.</text>
        <dbReference type="EC" id="2.7.13.3"/>
    </reaction>
</comment>
<feature type="domain" description="HAMP" evidence="13">
    <location>
        <begin position="182"/>
        <end position="234"/>
    </location>
</feature>
<dbReference type="PROSITE" id="PS50109">
    <property type="entry name" value="HIS_KIN"/>
    <property type="match status" value="1"/>
</dbReference>
<evidence type="ECO:0000256" key="1">
    <source>
        <dbReference type="ARBA" id="ARBA00000085"/>
    </source>
</evidence>
<dbReference type="Pfam" id="PF00672">
    <property type="entry name" value="HAMP"/>
    <property type="match status" value="1"/>
</dbReference>
<keyword evidence="4" id="KW-0597">Phosphoprotein</keyword>
<dbReference type="InterPro" id="IPR050428">
    <property type="entry name" value="TCS_sensor_his_kinase"/>
</dbReference>
<evidence type="ECO:0000313" key="14">
    <source>
        <dbReference type="EMBL" id="AXB41444.1"/>
    </source>
</evidence>
<comment type="subcellular location">
    <subcellularLocation>
        <location evidence="2">Cell membrane</location>
    </subcellularLocation>
</comment>
<dbReference type="InterPro" id="IPR036890">
    <property type="entry name" value="HATPase_C_sf"/>
</dbReference>
<evidence type="ECO:0000256" key="7">
    <source>
        <dbReference type="ARBA" id="ARBA00022777"/>
    </source>
</evidence>
<dbReference type="GO" id="GO:0005886">
    <property type="term" value="C:plasma membrane"/>
    <property type="evidence" value="ECO:0007669"/>
    <property type="project" value="UniProtKB-SubCell"/>
</dbReference>
<dbReference type="OrthoDB" id="5242752at2"/>
<feature type="transmembrane region" description="Helical" evidence="11">
    <location>
        <begin position="121"/>
        <end position="145"/>
    </location>
</feature>
<dbReference type="EMBL" id="CP015163">
    <property type="protein sequence ID" value="AXB41444.1"/>
    <property type="molecule type" value="Genomic_DNA"/>
</dbReference>
<dbReference type="InterPro" id="IPR036097">
    <property type="entry name" value="HisK_dim/P_sf"/>
</dbReference>
<dbReference type="InterPro" id="IPR003661">
    <property type="entry name" value="HisK_dim/P_dom"/>
</dbReference>
<evidence type="ECO:0000256" key="9">
    <source>
        <dbReference type="ARBA" id="ARBA00023012"/>
    </source>
</evidence>
<dbReference type="AlphaFoldDB" id="A0A344L070"/>
<evidence type="ECO:0000256" key="3">
    <source>
        <dbReference type="ARBA" id="ARBA00012438"/>
    </source>
</evidence>
<evidence type="ECO:0000313" key="15">
    <source>
        <dbReference type="Proteomes" id="UP000250434"/>
    </source>
</evidence>
<proteinExistence type="predicted"/>
<dbReference type="Gene3D" id="6.10.340.10">
    <property type="match status" value="1"/>
</dbReference>
<evidence type="ECO:0000259" key="12">
    <source>
        <dbReference type="PROSITE" id="PS50109"/>
    </source>
</evidence>
<dbReference type="Gene3D" id="1.10.287.130">
    <property type="match status" value="1"/>
</dbReference>
<dbReference type="SUPFAM" id="SSF55874">
    <property type="entry name" value="ATPase domain of HSP90 chaperone/DNA topoisomerase II/histidine kinase"/>
    <property type="match status" value="1"/>
</dbReference>
<evidence type="ECO:0000256" key="5">
    <source>
        <dbReference type="ARBA" id="ARBA00022679"/>
    </source>
</evidence>
<keyword evidence="10 11" id="KW-0472">Membrane</keyword>
<dbReference type="SMART" id="SM00387">
    <property type="entry name" value="HATPase_c"/>
    <property type="match status" value="1"/>
</dbReference>
<feature type="domain" description="Histidine kinase" evidence="12">
    <location>
        <begin position="242"/>
        <end position="450"/>
    </location>
</feature>
<dbReference type="PROSITE" id="PS50885">
    <property type="entry name" value="HAMP"/>
    <property type="match status" value="1"/>
</dbReference>
<evidence type="ECO:0000256" key="2">
    <source>
        <dbReference type="ARBA" id="ARBA00004236"/>
    </source>
</evidence>
<dbReference type="SMART" id="SM00304">
    <property type="entry name" value="HAMP"/>
    <property type="match status" value="1"/>
</dbReference>
<evidence type="ECO:0000256" key="8">
    <source>
        <dbReference type="ARBA" id="ARBA00022989"/>
    </source>
</evidence>
<dbReference type="SUPFAM" id="SSF47384">
    <property type="entry name" value="Homodimeric domain of signal transducing histidine kinase"/>
    <property type="match status" value="1"/>
</dbReference>
<accession>A0A344L070</accession>
<dbReference type="CDD" id="cd00082">
    <property type="entry name" value="HisKA"/>
    <property type="match status" value="1"/>
</dbReference>
<dbReference type="InterPro" id="IPR005467">
    <property type="entry name" value="His_kinase_dom"/>
</dbReference>
<evidence type="ECO:0000256" key="11">
    <source>
        <dbReference type="SAM" id="Phobius"/>
    </source>
</evidence>
<sequence>MSKRWSLRWRVTAALGAGSLLIVSVLAVTTWNLATNYLLDQREQAAVRQAQLNVRLVDAAIRDRSPGLDELLTGLTTGPDSSILVYQPGRWLTSGRQVPPQTLPAELLDLGRAGEPARQRLAVGGVPVLAVVLPVVSEGGFYVELFPLVELDRTMRFLSVVLTAATVAGGLLGGGLGWWASRRALRPLTTLTSAASRIAAGDHSARLPAQTDPDLAPLAATFNATAQALEHRVQQDARFAGDVSHELRSPLTTMANAAEVLDRRRDALPAPARRALDLLVAEIRRFQRMVVDLLEISRARQESDEQAWELVDLGDVVRRVLEHRNQPDVLDAPGPALVLADRRRLDRVVGNLLDNADRYAGGVVRIAVTAHDGKVRMEVDDQGPGVPDELRSRIFERFTRGQARGRGDETGSGLGLAIVADHIARHGGTAEVADRPGGGARFVVELPEAE</sequence>
<dbReference type="Pfam" id="PF00512">
    <property type="entry name" value="HisKA"/>
    <property type="match status" value="1"/>
</dbReference>
<dbReference type="Gene3D" id="3.30.565.10">
    <property type="entry name" value="Histidine kinase-like ATPase, C-terminal domain"/>
    <property type="match status" value="1"/>
</dbReference>
<keyword evidence="6 11" id="KW-0812">Transmembrane</keyword>
<dbReference type="SUPFAM" id="SSF158472">
    <property type="entry name" value="HAMP domain-like"/>
    <property type="match status" value="1"/>
</dbReference>
<dbReference type="EC" id="2.7.13.3" evidence="3"/>
<dbReference type="Proteomes" id="UP000250434">
    <property type="component" value="Chromosome"/>
</dbReference>
<dbReference type="InterPro" id="IPR003660">
    <property type="entry name" value="HAMP_dom"/>
</dbReference>